<sequence length="190" mass="21203">MAMKLNLYIVMKTLFVPVRSRSRLINRLAYSLTALLVAGMLWACNKNDTVAPSSVDTVALKNMRASFNALEGEWLLTNFRRTPLTPDLQNKATLILTKKAEDALQIGGRSFVNWYGGSFRLDETKGLVVSTEPIISTLMAGTPEQMDAESRHVNGLEQITYFELTADNQLNLYLGDRNDPATEVIICTKK</sequence>
<dbReference type="Pfam" id="PF03724">
    <property type="entry name" value="META"/>
    <property type="match status" value="1"/>
</dbReference>
<organism evidence="2 3">
    <name type="scientific">Fibrisoma montanum</name>
    <dbReference type="NCBI Taxonomy" id="2305895"/>
    <lineage>
        <taxon>Bacteria</taxon>
        <taxon>Pseudomonadati</taxon>
        <taxon>Bacteroidota</taxon>
        <taxon>Cytophagia</taxon>
        <taxon>Cytophagales</taxon>
        <taxon>Spirosomataceae</taxon>
        <taxon>Fibrisoma</taxon>
    </lineage>
</organism>
<protein>
    <submittedName>
        <fullName evidence="2">META domain-containing protein</fullName>
    </submittedName>
</protein>
<dbReference type="AlphaFoldDB" id="A0A418M2X3"/>
<proteinExistence type="predicted"/>
<accession>A0A418M2X3</accession>
<dbReference type="Proteomes" id="UP000283523">
    <property type="component" value="Unassembled WGS sequence"/>
</dbReference>
<comment type="caution">
    <text evidence="2">The sequence shown here is derived from an EMBL/GenBank/DDBJ whole genome shotgun (WGS) entry which is preliminary data.</text>
</comment>
<evidence type="ECO:0000313" key="2">
    <source>
        <dbReference type="EMBL" id="RIV19987.1"/>
    </source>
</evidence>
<dbReference type="InterPro" id="IPR038670">
    <property type="entry name" value="HslJ-like_sf"/>
</dbReference>
<keyword evidence="3" id="KW-1185">Reference proteome</keyword>
<evidence type="ECO:0000313" key="3">
    <source>
        <dbReference type="Proteomes" id="UP000283523"/>
    </source>
</evidence>
<feature type="domain" description="DUF306" evidence="1">
    <location>
        <begin position="70"/>
        <end position="175"/>
    </location>
</feature>
<dbReference type="InterPro" id="IPR005184">
    <property type="entry name" value="DUF306_Meta_HslJ"/>
</dbReference>
<dbReference type="EMBL" id="QXED01000007">
    <property type="protein sequence ID" value="RIV19987.1"/>
    <property type="molecule type" value="Genomic_DNA"/>
</dbReference>
<evidence type="ECO:0000259" key="1">
    <source>
        <dbReference type="Pfam" id="PF03724"/>
    </source>
</evidence>
<dbReference type="Gene3D" id="2.40.128.270">
    <property type="match status" value="1"/>
</dbReference>
<reference evidence="2 3" key="1">
    <citation type="submission" date="2018-08" db="EMBL/GenBank/DDBJ databases">
        <title>Fibrisoma montanum sp. nov., isolated from Danxia mountain soil.</title>
        <authorList>
            <person name="Huang Y."/>
        </authorList>
    </citation>
    <scope>NUCLEOTIDE SEQUENCE [LARGE SCALE GENOMIC DNA]</scope>
    <source>
        <strain evidence="2 3">HYT19</strain>
    </source>
</reference>
<name>A0A418M2X3_9BACT</name>
<gene>
    <name evidence="2" type="ORF">DYU11_24030</name>
</gene>